<comment type="caution">
    <text evidence="3">The sequence shown here is derived from an EMBL/GenBank/DDBJ whole genome shotgun (WGS) entry which is preliminary data.</text>
</comment>
<accession>A0A948S189</accession>
<feature type="domain" description="Glycosyltransferase 2-like" evidence="2">
    <location>
        <begin position="7"/>
        <end position="165"/>
    </location>
</feature>
<dbReference type="AlphaFoldDB" id="A0A948S189"/>
<dbReference type="Proteomes" id="UP000777784">
    <property type="component" value="Unassembled WGS sequence"/>
</dbReference>
<gene>
    <name evidence="3" type="ORF">KJ970_21250</name>
</gene>
<feature type="repeat" description="TPR" evidence="1">
    <location>
        <begin position="243"/>
        <end position="276"/>
    </location>
</feature>
<dbReference type="InterPro" id="IPR050834">
    <property type="entry name" value="Glycosyltransf_2"/>
</dbReference>
<dbReference type="SUPFAM" id="SSF53448">
    <property type="entry name" value="Nucleotide-diphospho-sugar transferases"/>
    <property type="match status" value="1"/>
</dbReference>
<dbReference type="Gene3D" id="3.90.550.10">
    <property type="entry name" value="Spore Coat Polysaccharide Biosynthesis Protein SpsA, Chain A"/>
    <property type="match status" value="1"/>
</dbReference>
<keyword evidence="3" id="KW-0328">Glycosyltransferase</keyword>
<dbReference type="InterPro" id="IPR001173">
    <property type="entry name" value="Glyco_trans_2-like"/>
</dbReference>
<dbReference type="PROSITE" id="PS50005">
    <property type="entry name" value="TPR"/>
    <property type="match status" value="1"/>
</dbReference>
<evidence type="ECO:0000313" key="4">
    <source>
        <dbReference type="Proteomes" id="UP000777784"/>
    </source>
</evidence>
<evidence type="ECO:0000313" key="3">
    <source>
        <dbReference type="EMBL" id="MBU2693452.1"/>
    </source>
</evidence>
<keyword evidence="3" id="KW-0808">Transferase</keyword>
<dbReference type="EMBL" id="JAHJDP010000123">
    <property type="protein sequence ID" value="MBU2693452.1"/>
    <property type="molecule type" value="Genomic_DNA"/>
</dbReference>
<protein>
    <submittedName>
        <fullName evidence="3">Glycosyltransferase</fullName>
        <ecNumber evidence="3">2.4.-.-</ecNumber>
    </submittedName>
</protein>
<keyword evidence="1" id="KW-0802">TPR repeat</keyword>
<dbReference type="InterPro" id="IPR029044">
    <property type="entry name" value="Nucleotide-diphossugar_trans"/>
</dbReference>
<evidence type="ECO:0000259" key="2">
    <source>
        <dbReference type="Pfam" id="PF00535"/>
    </source>
</evidence>
<reference evidence="3" key="1">
    <citation type="submission" date="2021-05" db="EMBL/GenBank/DDBJ databases">
        <title>Energy efficiency and biological interactions define the core microbiome of deep oligotrophic groundwater.</title>
        <authorList>
            <person name="Mehrshad M."/>
            <person name="Lopez-Fernandez M."/>
            <person name="Bell E."/>
            <person name="Bernier-Latmani R."/>
            <person name="Bertilsson S."/>
            <person name="Dopson M."/>
        </authorList>
    </citation>
    <scope>NUCLEOTIDE SEQUENCE</scope>
    <source>
        <strain evidence="3">Modern_marine.mb.64</strain>
    </source>
</reference>
<dbReference type="EC" id="2.4.-.-" evidence="3"/>
<dbReference type="Pfam" id="PF00535">
    <property type="entry name" value="Glycos_transf_2"/>
    <property type="match status" value="1"/>
</dbReference>
<dbReference type="InterPro" id="IPR019734">
    <property type="entry name" value="TPR_rpt"/>
</dbReference>
<sequence length="299" mass="34893">MMKPFVSVNIVTRNMGAFLGESLESALNQTYKRFEVIVVDDGSTDDTKEIVQSHKSEFIKYFYKEPTNIPDSRNYAVKHSMGDYIVWLDSDDELDARALESMVSAFNEDPDVSIVYSDHYLVDNCGKVYHRFKYTDNPNNGALIVAAVNWTPILQCGTMLKRKVYEEAGGYDTAFLKSEDHEFWVRVLKKYKFKHVALPLYYRRTHPDNISNRFLENDPRAEVLRRMLKVFALEEMFPNTPKAGAFNRIGELFMERGAYKDSLAYLVRSLMLFPRYSTLMLLAKLHWRIIFSFFRTKGR</sequence>
<name>A0A948S189_UNCEI</name>
<dbReference type="PANTHER" id="PTHR43685:SF2">
    <property type="entry name" value="GLYCOSYLTRANSFERASE 2-LIKE DOMAIN-CONTAINING PROTEIN"/>
    <property type="match status" value="1"/>
</dbReference>
<organism evidence="3 4">
    <name type="scientific">Eiseniibacteriota bacterium</name>
    <dbReference type="NCBI Taxonomy" id="2212470"/>
    <lineage>
        <taxon>Bacteria</taxon>
        <taxon>Candidatus Eiseniibacteriota</taxon>
    </lineage>
</organism>
<dbReference type="PANTHER" id="PTHR43685">
    <property type="entry name" value="GLYCOSYLTRANSFERASE"/>
    <property type="match status" value="1"/>
</dbReference>
<evidence type="ECO:0000256" key="1">
    <source>
        <dbReference type="PROSITE-ProRule" id="PRU00339"/>
    </source>
</evidence>
<dbReference type="GO" id="GO:0016757">
    <property type="term" value="F:glycosyltransferase activity"/>
    <property type="evidence" value="ECO:0007669"/>
    <property type="project" value="UniProtKB-KW"/>
</dbReference>
<proteinExistence type="predicted"/>